<dbReference type="PRINTS" id="PR00080">
    <property type="entry name" value="SDRFAMILY"/>
</dbReference>
<keyword evidence="6" id="KW-1185">Reference proteome</keyword>
<reference evidence="5 6" key="1">
    <citation type="submission" date="2024-10" db="EMBL/GenBank/DDBJ databases">
        <title>The Natural Products Discovery Center: Release of the First 8490 Sequenced Strains for Exploring Actinobacteria Biosynthetic Diversity.</title>
        <authorList>
            <person name="Kalkreuter E."/>
            <person name="Kautsar S.A."/>
            <person name="Yang D."/>
            <person name="Bader C.D."/>
            <person name="Teijaro C.N."/>
            <person name="Fluegel L."/>
            <person name="Davis C.M."/>
            <person name="Simpson J.R."/>
            <person name="Lauterbach L."/>
            <person name="Steele A.D."/>
            <person name="Gui C."/>
            <person name="Meng S."/>
            <person name="Li G."/>
            <person name="Viehrig K."/>
            <person name="Ye F."/>
            <person name="Su P."/>
            <person name="Kiefer A.F."/>
            <person name="Nichols A."/>
            <person name="Cepeda A.J."/>
            <person name="Yan W."/>
            <person name="Fan B."/>
            <person name="Jiang Y."/>
            <person name="Adhikari A."/>
            <person name="Zheng C.-J."/>
            <person name="Schuster L."/>
            <person name="Cowan T.M."/>
            <person name="Smanski M.J."/>
            <person name="Chevrette M.G."/>
            <person name="De Carvalho L.P.S."/>
            <person name="Shen B."/>
        </authorList>
    </citation>
    <scope>NUCLEOTIDE SEQUENCE [LARGE SCALE GENOMIC DNA]</scope>
    <source>
        <strain evidence="5 6">NPDC049639</strain>
    </source>
</reference>
<name>A0ABW8ASJ6_9ACTN</name>
<dbReference type="PROSITE" id="PS00061">
    <property type="entry name" value="ADH_SHORT"/>
    <property type="match status" value="1"/>
</dbReference>
<protein>
    <submittedName>
        <fullName evidence="5">SDR family oxidoreductase</fullName>
    </submittedName>
</protein>
<keyword evidence="3" id="KW-0560">Oxidoreductase</keyword>
<comment type="caution">
    <text evidence="5">The sequence shown here is derived from an EMBL/GenBank/DDBJ whole genome shotgun (WGS) entry which is preliminary data.</text>
</comment>
<evidence type="ECO:0000256" key="3">
    <source>
        <dbReference type="ARBA" id="ARBA00023002"/>
    </source>
</evidence>
<dbReference type="InterPro" id="IPR020904">
    <property type="entry name" value="Sc_DH/Rdtase_CS"/>
</dbReference>
<gene>
    <name evidence="5" type="ORF">ACIB24_18555</name>
</gene>
<accession>A0ABW8ASJ6</accession>
<proteinExistence type="inferred from homology"/>
<evidence type="ECO:0000259" key="4">
    <source>
        <dbReference type="SMART" id="SM00822"/>
    </source>
</evidence>
<organism evidence="5 6">
    <name type="scientific">Spongisporangium articulatum</name>
    <dbReference type="NCBI Taxonomy" id="3362603"/>
    <lineage>
        <taxon>Bacteria</taxon>
        <taxon>Bacillati</taxon>
        <taxon>Actinomycetota</taxon>
        <taxon>Actinomycetes</taxon>
        <taxon>Kineosporiales</taxon>
        <taxon>Kineosporiaceae</taxon>
        <taxon>Spongisporangium</taxon>
    </lineage>
</organism>
<dbReference type="EMBL" id="JBITLV010000006">
    <property type="protein sequence ID" value="MFI7589068.1"/>
    <property type="molecule type" value="Genomic_DNA"/>
</dbReference>
<dbReference type="InterPro" id="IPR052178">
    <property type="entry name" value="Sec_Metab_Biosynth_SDR"/>
</dbReference>
<dbReference type="InterPro" id="IPR036291">
    <property type="entry name" value="NAD(P)-bd_dom_sf"/>
</dbReference>
<sequence length="263" mass="27208">MSQLFDVSGRTVLITGGTRGIGLMLAEGLLQAGARVLITSRKADACAAAAEHLKQFGDVSALPADVATPEGVEAVRSAVAESFDGRLDVLVNNAGVSWGAPLEEFPAVGWDKVLGTNVHAVFALTVALLPALRANASDASPTRVINIGSVDGIRVPSMENYSYSAAKAAVHMLTRHLAKRLAGERITVNAIAPGPFRSKMTAFFLDDDASRKAIGDGIPLGRIGEPDDLVGTTIFLASRAGAYLTGVVIPVDGGLTGTNPGMF</sequence>
<dbReference type="PRINTS" id="PR00081">
    <property type="entry name" value="GDHRDH"/>
</dbReference>
<dbReference type="Pfam" id="PF13561">
    <property type="entry name" value="adh_short_C2"/>
    <property type="match status" value="1"/>
</dbReference>
<feature type="domain" description="Ketoreductase" evidence="4">
    <location>
        <begin position="10"/>
        <end position="194"/>
    </location>
</feature>
<comment type="similarity">
    <text evidence="1">Belongs to the short-chain dehydrogenases/reductases (SDR) family.</text>
</comment>
<dbReference type="InterPro" id="IPR057326">
    <property type="entry name" value="KR_dom"/>
</dbReference>
<dbReference type="PANTHER" id="PTHR43618">
    <property type="entry name" value="7-ALPHA-HYDROXYSTEROID DEHYDROGENASE"/>
    <property type="match status" value="1"/>
</dbReference>
<dbReference type="Proteomes" id="UP001612915">
    <property type="component" value="Unassembled WGS sequence"/>
</dbReference>
<dbReference type="SUPFAM" id="SSF51735">
    <property type="entry name" value="NAD(P)-binding Rossmann-fold domains"/>
    <property type="match status" value="1"/>
</dbReference>
<evidence type="ECO:0000313" key="6">
    <source>
        <dbReference type="Proteomes" id="UP001612915"/>
    </source>
</evidence>
<dbReference type="RefSeq" id="WP_398283397.1">
    <property type="nucleotide sequence ID" value="NZ_JBITLV010000006.1"/>
</dbReference>
<keyword evidence="2" id="KW-0521">NADP</keyword>
<dbReference type="SMART" id="SM00822">
    <property type="entry name" value="PKS_KR"/>
    <property type="match status" value="1"/>
</dbReference>
<evidence type="ECO:0000256" key="2">
    <source>
        <dbReference type="ARBA" id="ARBA00022857"/>
    </source>
</evidence>
<evidence type="ECO:0000313" key="5">
    <source>
        <dbReference type="EMBL" id="MFI7589068.1"/>
    </source>
</evidence>
<dbReference type="InterPro" id="IPR002347">
    <property type="entry name" value="SDR_fam"/>
</dbReference>
<dbReference type="PANTHER" id="PTHR43618:SF8">
    <property type="entry name" value="7ALPHA-HYDROXYSTEROID DEHYDROGENASE"/>
    <property type="match status" value="1"/>
</dbReference>
<dbReference type="Gene3D" id="3.40.50.720">
    <property type="entry name" value="NAD(P)-binding Rossmann-like Domain"/>
    <property type="match status" value="1"/>
</dbReference>
<evidence type="ECO:0000256" key="1">
    <source>
        <dbReference type="ARBA" id="ARBA00006484"/>
    </source>
</evidence>